<organism evidence="18 19">
    <name type="scientific">Romanomermis culicivorax</name>
    <name type="common">Nematode worm</name>
    <dbReference type="NCBI Taxonomy" id="13658"/>
    <lineage>
        <taxon>Eukaryota</taxon>
        <taxon>Metazoa</taxon>
        <taxon>Ecdysozoa</taxon>
        <taxon>Nematoda</taxon>
        <taxon>Enoplea</taxon>
        <taxon>Dorylaimia</taxon>
        <taxon>Mermithida</taxon>
        <taxon>Mermithoidea</taxon>
        <taxon>Mermithidae</taxon>
        <taxon>Romanomermis</taxon>
    </lineage>
</organism>
<keyword evidence="11 15" id="KW-1015">Disulfide bond</keyword>
<evidence type="ECO:0000313" key="18">
    <source>
        <dbReference type="Proteomes" id="UP000887565"/>
    </source>
</evidence>
<feature type="binding site" evidence="14">
    <location>
        <position position="245"/>
    </location>
    <ligand>
        <name>Ca(2+)</name>
        <dbReference type="ChEBI" id="CHEBI:29108"/>
        <label>1</label>
    </ligand>
</feature>
<evidence type="ECO:0000256" key="4">
    <source>
        <dbReference type="ARBA" id="ARBA00022670"/>
    </source>
</evidence>
<feature type="binding site" evidence="14">
    <location>
        <position position="335"/>
    </location>
    <ligand>
        <name>Ca(2+)</name>
        <dbReference type="ChEBI" id="CHEBI:29108"/>
        <label>1</label>
    </ligand>
</feature>
<dbReference type="InterPro" id="IPR036383">
    <property type="entry name" value="TSP1_rpt_sf"/>
</dbReference>
<dbReference type="InterPro" id="IPR035985">
    <property type="entry name" value="Ubiquitin-activating_enz"/>
</dbReference>
<evidence type="ECO:0000256" key="11">
    <source>
        <dbReference type="ARBA" id="ARBA00023157"/>
    </source>
</evidence>
<name>A0A915JMY9_ROMCU</name>
<keyword evidence="8" id="KW-0378">Hydrolase</keyword>
<feature type="binding site" evidence="14">
    <location>
        <position position="245"/>
    </location>
    <ligand>
        <name>Ca(2+)</name>
        <dbReference type="ChEBI" id="CHEBI:29108"/>
        <label>2</label>
    </ligand>
</feature>
<evidence type="ECO:0000256" key="9">
    <source>
        <dbReference type="ARBA" id="ARBA00022833"/>
    </source>
</evidence>
<keyword evidence="10" id="KW-0482">Metalloprotease</keyword>
<reference evidence="19" key="1">
    <citation type="submission" date="2022-11" db="UniProtKB">
        <authorList>
            <consortium name="WormBaseParasite"/>
        </authorList>
    </citation>
    <scope>IDENTIFICATION</scope>
</reference>
<keyword evidence="4" id="KW-0645">Protease</keyword>
<dbReference type="InterPro" id="IPR010294">
    <property type="entry name" value="ADAMTS_spacer1"/>
</dbReference>
<sequence length="1353" mass="151747">MNGLCRLLSVVCLSCLIFALIFKSEFKFGSLHEKASSHLLIHPMIVSCSLPNHILYKVNIFDRLFLLNLTEFDYYDNQYRNHGKFANSILSSNFIVQHFGGNERETFLEQTTLNQSSNNSCLYKGYFYSVDKEDHLVVRGNALLDICRGLNGFFDLNIGYIVIEPLISQLSPHLHVPDGQPHLFYRYSRSSHSAENIFTYEELLKHHDLEQQPDSLLNSTDLLSSDRKINKRSPIGSISHDFTVEVMVVADSYMKRYHGSNLQNYILSLMSIVATVYKHPSLEASINVILVRLVVLDNEKVGPRITNNVQETLRHFCHWQQSLNDKDEYSSNHHDVAILLTRLDMCRAPGKCDTLGLAELGTMCDFERSCTIIEDNGLSAAFTIAHELGHTFNIPHDDEKKCSDYMSLDSFNFHIMAPTLEYNTHPWSWSSCSMNLLHHFLSSEKATCLFNKPVQQMYVDQTSINAAPGLNFSVNQQCQYVFGVNSELCPYMWCYRGECVGIAPHQLESVEGSWSLWQDWSPCSRSCGGGVERSGRDCDSPRPENGGKYCIGIRIRSRSCNLQECPSDSVDFRDAQCSQFNKNHTIPNVASSVQWVPKIVGVQRKDMCKLLCSLEHRPEFYVLKPKVIDGTSCGTDFDGICIDGICEDAGCDGILGSPLLRDSCGVCGGDDSSCRLITNSFNGKTSYGYNLVGILPMGASKLEIRQTSWNGRSDDDNYLVLITGKGKFLLNGHFQVSVFPQQVRFGDILIAYSGSGNVVEKINFTKPLKEQLKLYVLSVGQLKSPNITWQYLISEASTVSKYEWRYSTDWTECNSTCNGSKEKRIICVDSSSNKLVKDSSCFNIPALTKQLEACNINCKLRWAVKSSSTCSVSCGSGLKTYIFSCITENFLGYHADEIEVDDAHCQDIPKPPEAITCYADCSGFNWVYSNWTECSSSCGIGVQVRKVYCAGDTNRSIDRTYCEHLPVGVLEKTCQNLECPSWKYSAWSECSRTCDTGVQMRSALCKSINGEELKDNLCDLGSKNDTYRSCNAELCTKWTTAVCTDSRGQNVDDSKCSIIEKITSKTCARSPCPSLLIGEWSTNANAHQIRIPMPGHTVAQNEWERVKKDIELIDELIQTHDVCFLLFDSRESRWLPAALGSLREKFVISAALGFDSYLIVRHGAGKLLSAPLSHNPPYLTGDALGCYFCSDVTAPSDTLSDRTLDQQCTVTRPGASFMASGLAVELMITTLQHPEKHFAPALCKKSRLRDRNDSDEDDDQFEHRMESCLGHVPHQIRGFLSRFEQFTPSVFRFGNCICCSRLVTEKLASDDKFEFLLNVFNDSSTLEKMTGLEKLMNEENLDDLIAVSSGDES</sequence>
<keyword evidence="9 14" id="KW-0862">Zinc</keyword>
<dbReference type="InterPro" id="IPR024079">
    <property type="entry name" value="MetalloPept_cat_dom_sf"/>
</dbReference>
<dbReference type="Pfam" id="PF19030">
    <property type="entry name" value="TSP1_ADAMTS"/>
    <property type="match status" value="2"/>
</dbReference>
<keyword evidence="3" id="KW-0272">Extracellular matrix</keyword>
<dbReference type="SUPFAM" id="SSF55486">
    <property type="entry name" value="Metalloproteases ('zincins'), catalytic domain"/>
    <property type="match status" value="1"/>
</dbReference>
<evidence type="ECO:0000256" key="1">
    <source>
        <dbReference type="ARBA" id="ARBA00004498"/>
    </source>
</evidence>
<evidence type="ECO:0000256" key="2">
    <source>
        <dbReference type="ARBA" id="ARBA00022525"/>
    </source>
</evidence>
<feature type="disulfide bond" evidence="15">
    <location>
        <begin position="364"/>
        <end position="448"/>
    </location>
</feature>
<feature type="binding site" evidence="14 16">
    <location>
        <position position="386"/>
    </location>
    <ligand>
        <name>Zn(2+)</name>
        <dbReference type="ChEBI" id="CHEBI:29105"/>
        <note>catalytic</note>
    </ligand>
</feature>
<dbReference type="GO" id="GO:0009653">
    <property type="term" value="P:anatomical structure morphogenesis"/>
    <property type="evidence" value="ECO:0007669"/>
    <property type="project" value="UniProtKB-ARBA"/>
</dbReference>
<dbReference type="FunFam" id="2.20.100.10:FF:000005">
    <property type="entry name" value="ADAM metallopeptidase with thrombospondin type 1 motif 9"/>
    <property type="match status" value="1"/>
</dbReference>
<keyword evidence="18" id="KW-1185">Reference proteome</keyword>
<evidence type="ECO:0000256" key="15">
    <source>
        <dbReference type="PIRSR" id="PIRSR613273-3"/>
    </source>
</evidence>
<dbReference type="Pfam" id="PF00090">
    <property type="entry name" value="TSP_1"/>
    <property type="match status" value="1"/>
</dbReference>
<dbReference type="CDD" id="cd04273">
    <property type="entry name" value="ZnMc_ADAMTS_like"/>
    <property type="match status" value="1"/>
</dbReference>
<feature type="active site" evidence="13 16">
    <location>
        <position position="387"/>
    </location>
</feature>
<comment type="subcellular location">
    <subcellularLocation>
        <location evidence="1">Secreted</location>
        <location evidence="1">Extracellular space</location>
        <location evidence="1">Extracellular matrix</location>
    </subcellularLocation>
</comment>
<dbReference type="InterPro" id="IPR013273">
    <property type="entry name" value="ADAMTS/ADAMTS-like"/>
</dbReference>
<evidence type="ECO:0000256" key="8">
    <source>
        <dbReference type="ARBA" id="ARBA00022801"/>
    </source>
</evidence>
<dbReference type="InterPro" id="IPR000884">
    <property type="entry name" value="TSP1_rpt"/>
</dbReference>
<dbReference type="SUPFAM" id="SSF69572">
    <property type="entry name" value="Activating enzymes of the ubiquitin-like proteins"/>
    <property type="match status" value="1"/>
</dbReference>
<feature type="binding site" evidence="14 16">
    <location>
        <position position="396"/>
    </location>
    <ligand>
        <name>Zn(2+)</name>
        <dbReference type="ChEBI" id="CHEBI:29105"/>
        <note>catalytic</note>
    </ligand>
</feature>
<dbReference type="GO" id="GO:0030198">
    <property type="term" value="P:extracellular matrix organization"/>
    <property type="evidence" value="ECO:0007669"/>
    <property type="project" value="InterPro"/>
</dbReference>
<dbReference type="SMART" id="SM00209">
    <property type="entry name" value="TSP1"/>
    <property type="match status" value="4"/>
</dbReference>
<dbReference type="Gene3D" id="3.40.390.10">
    <property type="entry name" value="Collagenase (Catalytic Domain)"/>
    <property type="match status" value="1"/>
</dbReference>
<dbReference type="Gene3D" id="3.40.50.720">
    <property type="entry name" value="NAD(P)-binding Rossmann-like Domain"/>
    <property type="match status" value="1"/>
</dbReference>
<keyword evidence="5 14" id="KW-0479">Metal-binding</keyword>
<keyword evidence="14" id="KW-0106">Calcium</keyword>
<dbReference type="WBParaSite" id="nRc.2.0.1.t27560-RA">
    <property type="protein sequence ID" value="nRc.2.0.1.t27560-RA"/>
    <property type="gene ID" value="nRc.2.0.1.g27560"/>
</dbReference>
<evidence type="ECO:0000313" key="19">
    <source>
        <dbReference type="WBParaSite" id="nRc.2.0.1.t27560-RA"/>
    </source>
</evidence>
<evidence type="ECO:0000256" key="5">
    <source>
        <dbReference type="ARBA" id="ARBA00022723"/>
    </source>
</evidence>
<feature type="disulfide bond" evidence="15">
    <location>
        <begin position="317"/>
        <end position="370"/>
    </location>
</feature>
<dbReference type="GO" id="GO:0046872">
    <property type="term" value="F:metal ion binding"/>
    <property type="evidence" value="ECO:0007669"/>
    <property type="project" value="UniProtKB-KW"/>
</dbReference>
<accession>A0A915JMY9</accession>
<keyword evidence="6" id="KW-0732">Signal</keyword>
<dbReference type="Pfam" id="PF05986">
    <property type="entry name" value="ADAMTS_spacer1"/>
    <property type="match status" value="1"/>
</dbReference>
<dbReference type="GO" id="GO:0031012">
    <property type="term" value="C:extracellular matrix"/>
    <property type="evidence" value="ECO:0007669"/>
    <property type="project" value="TreeGrafter"/>
</dbReference>
<evidence type="ECO:0000256" key="6">
    <source>
        <dbReference type="ARBA" id="ARBA00022729"/>
    </source>
</evidence>
<dbReference type="InterPro" id="IPR001590">
    <property type="entry name" value="Peptidase_M12B"/>
</dbReference>
<feature type="disulfide bond" evidence="15">
    <location>
        <begin position="538"/>
        <end position="550"/>
    </location>
</feature>
<dbReference type="PROSITE" id="PS50215">
    <property type="entry name" value="ADAM_MEPRO"/>
    <property type="match status" value="1"/>
</dbReference>
<dbReference type="FunFam" id="2.20.100.10:FF:000006">
    <property type="entry name" value="A disintegrin and metalloproteinase with thrombospondin motifs 1"/>
    <property type="match status" value="1"/>
</dbReference>
<keyword evidence="2" id="KW-0964">Secreted</keyword>
<dbReference type="GO" id="GO:0004222">
    <property type="term" value="F:metalloendopeptidase activity"/>
    <property type="evidence" value="ECO:0007669"/>
    <property type="project" value="InterPro"/>
</dbReference>
<dbReference type="Gene3D" id="2.20.100.10">
    <property type="entry name" value="Thrombospondin type-1 (TSP1) repeat"/>
    <property type="match status" value="3"/>
</dbReference>
<keyword evidence="7" id="KW-0677">Repeat</keyword>
<dbReference type="Pfam" id="PF00899">
    <property type="entry name" value="ThiF"/>
    <property type="match status" value="1"/>
</dbReference>
<comment type="cofactor">
    <cofactor evidence="14">
        <name>Zn(2+)</name>
        <dbReference type="ChEBI" id="CHEBI:29105"/>
    </cofactor>
    <text evidence="14">Binds 1 zinc ion per subunit.</text>
</comment>
<feature type="disulfide bond" evidence="15">
    <location>
        <begin position="527"/>
        <end position="565"/>
    </location>
</feature>
<feature type="disulfide bond" evidence="15">
    <location>
        <begin position="523"/>
        <end position="560"/>
    </location>
</feature>
<feature type="disulfide bond" evidence="15">
    <location>
        <begin position="346"/>
        <end position="352"/>
    </location>
</feature>
<evidence type="ECO:0000256" key="10">
    <source>
        <dbReference type="ARBA" id="ARBA00023049"/>
    </source>
</evidence>
<evidence type="ECO:0000256" key="14">
    <source>
        <dbReference type="PIRSR" id="PIRSR613273-2"/>
    </source>
</evidence>
<dbReference type="PROSITE" id="PS50092">
    <property type="entry name" value="TSP1"/>
    <property type="match status" value="3"/>
</dbReference>
<evidence type="ECO:0000256" key="16">
    <source>
        <dbReference type="PROSITE-ProRule" id="PRU00276"/>
    </source>
</evidence>
<dbReference type="GO" id="GO:0006508">
    <property type="term" value="P:proteolysis"/>
    <property type="evidence" value="ECO:0007669"/>
    <property type="project" value="UniProtKB-KW"/>
</dbReference>
<dbReference type="Pfam" id="PF01421">
    <property type="entry name" value="Reprolysin"/>
    <property type="match status" value="1"/>
</dbReference>
<dbReference type="PANTHER" id="PTHR13723">
    <property type="entry name" value="ADAMTS A DISINTEGRIN AND METALLOPROTEASE WITH THROMBOSPONDIN MOTIFS PROTEASE"/>
    <property type="match status" value="1"/>
</dbReference>
<dbReference type="InterPro" id="IPR000594">
    <property type="entry name" value="ThiF_NAD_FAD-bd"/>
</dbReference>
<evidence type="ECO:0000256" key="7">
    <source>
        <dbReference type="ARBA" id="ARBA00022737"/>
    </source>
</evidence>
<dbReference type="Proteomes" id="UP000887565">
    <property type="component" value="Unplaced"/>
</dbReference>
<dbReference type="GO" id="GO:0008641">
    <property type="term" value="F:ubiquitin-like modifier activating enzyme activity"/>
    <property type="evidence" value="ECO:0007669"/>
    <property type="project" value="InterPro"/>
</dbReference>
<feature type="disulfide bond" evidence="15">
    <location>
        <begin position="402"/>
        <end position="432"/>
    </location>
</feature>
<dbReference type="SUPFAM" id="SSF82895">
    <property type="entry name" value="TSP-1 type 1 repeat"/>
    <property type="match status" value="4"/>
</dbReference>
<evidence type="ECO:0000259" key="17">
    <source>
        <dbReference type="PROSITE" id="PS50215"/>
    </source>
</evidence>
<dbReference type="InterPro" id="IPR050439">
    <property type="entry name" value="ADAMTS_ADAMTS-like"/>
</dbReference>
<evidence type="ECO:0000256" key="3">
    <source>
        <dbReference type="ARBA" id="ARBA00022530"/>
    </source>
</evidence>
<dbReference type="Gene3D" id="2.60.120.830">
    <property type="match status" value="1"/>
</dbReference>
<keyword evidence="12" id="KW-0325">Glycoprotein</keyword>
<feature type="binding site" evidence="14">
    <location>
        <position position="448"/>
    </location>
    <ligand>
        <name>Ca(2+)</name>
        <dbReference type="ChEBI" id="CHEBI:29108"/>
        <label>1</label>
    </ligand>
</feature>
<feature type="domain" description="Peptidase M12B" evidence="17">
    <location>
        <begin position="242"/>
        <end position="453"/>
    </location>
</feature>
<dbReference type="Pfam" id="PF19236">
    <property type="entry name" value="ADAMTS_CR_3"/>
    <property type="match status" value="1"/>
</dbReference>
<feature type="binding site" evidence="14 16">
    <location>
        <position position="390"/>
    </location>
    <ligand>
        <name>Zn(2+)</name>
        <dbReference type="ChEBI" id="CHEBI:29105"/>
        <note>catalytic</note>
    </ligand>
</feature>
<dbReference type="PRINTS" id="PR01857">
    <property type="entry name" value="ADAMTSFAMILY"/>
</dbReference>
<dbReference type="InterPro" id="IPR045371">
    <property type="entry name" value="ADAMTS_CR_3"/>
</dbReference>
<evidence type="ECO:0000256" key="13">
    <source>
        <dbReference type="PIRSR" id="PIRSR613273-1"/>
    </source>
</evidence>
<dbReference type="PANTHER" id="PTHR13723:SF278">
    <property type="entry name" value="ADAM METALLOPEPTIDASE WITH THROMBOSPONDIN TYPE 1 MOTIF A, ISOFORM B"/>
    <property type="match status" value="1"/>
</dbReference>
<comment type="caution">
    <text evidence="16">Lacks conserved residue(s) required for the propagation of feature annotation.</text>
</comment>
<evidence type="ECO:0000256" key="12">
    <source>
        <dbReference type="ARBA" id="ARBA00023180"/>
    </source>
</evidence>
<dbReference type="FunFam" id="3.40.390.10:FF:000001">
    <property type="entry name" value="A disintegrin and metalloproteinase with thrombospondin motifs 1"/>
    <property type="match status" value="1"/>
</dbReference>
<protein>
    <submittedName>
        <fullName evidence="19">Peptidase M12B domain-containing protein</fullName>
    </submittedName>
</protein>
<proteinExistence type="predicted"/>